<dbReference type="GO" id="GO:0007059">
    <property type="term" value="P:chromosome segregation"/>
    <property type="evidence" value="ECO:0007669"/>
    <property type="project" value="InterPro"/>
</dbReference>
<organism evidence="2 3">
    <name type="scientific">Pichia kudriavzevii</name>
    <name type="common">Yeast</name>
    <name type="synonym">Issatchenkia orientalis</name>
    <dbReference type="NCBI Taxonomy" id="4909"/>
    <lineage>
        <taxon>Eukaryota</taxon>
        <taxon>Fungi</taxon>
        <taxon>Dikarya</taxon>
        <taxon>Ascomycota</taxon>
        <taxon>Saccharomycotina</taxon>
        <taxon>Pichiomycetes</taxon>
        <taxon>Pichiales</taxon>
        <taxon>Pichiaceae</taxon>
        <taxon>Pichia</taxon>
    </lineage>
</organism>
<feature type="compositionally biased region" description="Basic residues" evidence="1">
    <location>
        <begin position="86"/>
        <end position="97"/>
    </location>
</feature>
<dbReference type="EMBL" id="JQFK01000150">
    <property type="protein sequence ID" value="KGK36108.1"/>
    <property type="molecule type" value="Genomic_DNA"/>
</dbReference>
<feature type="compositionally biased region" description="Acidic residues" evidence="1">
    <location>
        <begin position="335"/>
        <end position="344"/>
    </location>
</feature>
<feature type="compositionally biased region" description="Low complexity" evidence="1">
    <location>
        <begin position="209"/>
        <end position="228"/>
    </location>
</feature>
<proteinExistence type="predicted"/>
<dbReference type="InterPro" id="IPR013218">
    <property type="entry name" value="Dsn1/Mis13"/>
</dbReference>
<feature type="compositionally biased region" description="Basic residues" evidence="1">
    <location>
        <begin position="1"/>
        <end position="16"/>
    </location>
</feature>
<evidence type="ECO:0000313" key="3">
    <source>
        <dbReference type="Proteomes" id="UP000029867"/>
    </source>
</evidence>
<feature type="compositionally biased region" description="Basic and acidic residues" evidence="1">
    <location>
        <begin position="31"/>
        <end position="46"/>
    </location>
</feature>
<evidence type="ECO:0000256" key="1">
    <source>
        <dbReference type="SAM" id="MobiDB-lite"/>
    </source>
</evidence>
<gene>
    <name evidence="2" type="ORF">JL09_g4742</name>
</gene>
<name>A0A099NTD8_PICKU</name>
<feature type="region of interest" description="Disordered" evidence="1">
    <location>
        <begin position="144"/>
        <end position="164"/>
    </location>
</feature>
<sequence>MDKGGHKRARVVKRPRRDGGLDITKIAKTLKMPEHDPETDKIEKPQLKLQSKLQPKQQSKQQSKSQSNRQAKPRPKPRPKQEPKPKTKTKAKSKNPPKQKAVSKTQTNGVDLSPEPRNISLFDVLDMSEDPLVNDPEEVFVLESPKKKRKTKGSEERANLTEKITQEIPQGLRFDKAKKVQIVNRYERNNEENREQIERSVRRERIEPKSPSIIRRQSSSISPESTIPLNDTIGRPFQDILPPVLSRRSSLASRGRRLSNLGNGFQGEPHESIPINELHKHMDISLPEPIRLKQLIVWISKRMMKEEKWAKQKTLIDNFIKKIIDGKVDIDWWVDDDDDDDDDGGGGGGGGDCEKNEEEGGSLGKEAEDVSAVLKVDIPNVDWEEPINKTIETPNTPVLPDLTAVWRRLRKFERCISRIHKIHEMVRRVSEHKEDVIVQELENESRIDISKIFGVL</sequence>
<feature type="region of interest" description="Disordered" evidence="1">
    <location>
        <begin position="209"/>
        <end position="229"/>
    </location>
</feature>
<accession>A0A099NTD8</accession>
<evidence type="ECO:0000313" key="2">
    <source>
        <dbReference type="EMBL" id="KGK36108.1"/>
    </source>
</evidence>
<feature type="compositionally biased region" description="Low complexity" evidence="1">
    <location>
        <begin position="47"/>
        <end position="70"/>
    </location>
</feature>
<dbReference type="AlphaFoldDB" id="A0A099NTD8"/>
<dbReference type="GO" id="GO:0051301">
    <property type="term" value="P:cell division"/>
    <property type="evidence" value="ECO:0007669"/>
    <property type="project" value="InterPro"/>
</dbReference>
<evidence type="ECO:0008006" key="4">
    <source>
        <dbReference type="Google" id="ProtNLM"/>
    </source>
</evidence>
<feature type="region of interest" description="Disordered" evidence="1">
    <location>
        <begin position="1"/>
        <end position="117"/>
    </location>
</feature>
<comment type="caution">
    <text evidence="2">The sequence shown here is derived from an EMBL/GenBank/DDBJ whole genome shotgun (WGS) entry which is preliminary data.</text>
</comment>
<protein>
    <recommendedName>
        <fullName evidence="4">Kinetochore protein mis13</fullName>
    </recommendedName>
</protein>
<dbReference type="Pfam" id="PF08202">
    <property type="entry name" value="MIS13"/>
    <property type="match status" value="1"/>
</dbReference>
<dbReference type="VEuPathDB" id="FungiDB:C5L36_0A07030"/>
<reference evidence="3" key="1">
    <citation type="journal article" date="2014" name="Microb. Cell Fact.">
        <title>Exploiting Issatchenkia orientalis SD108 for succinic acid production.</title>
        <authorList>
            <person name="Xiao H."/>
            <person name="Shao Z."/>
            <person name="Jiang Y."/>
            <person name="Dole S."/>
            <person name="Zhao H."/>
        </authorList>
    </citation>
    <scope>NUCLEOTIDE SEQUENCE [LARGE SCALE GENOMIC DNA]</scope>
    <source>
        <strain evidence="3">SD108</strain>
    </source>
</reference>
<dbReference type="PANTHER" id="PTHR14778">
    <property type="entry name" value="KINETOCHORE-ASSOCIATED PROTEIN DSN1 HOMOLOG"/>
    <property type="match status" value="1"/>
</dbReference>
<feature type="region of interest" description="Disordered" evidence="1">
    <location>
        <begin position="335"/>
        <end position="366"/>
    </location>
</feature>
<dbReference type="HOGENOM" id="CLU_572457_0_0_1"/>
<dbReference type="PANTHER" id="PTHR14778:SF2">
    <property type="entry name" value="KINETOCHORE-ASSOCIATED PROTEIN DSN1 HOMOLOG"/>
    <property type="match status" value="1"/>
</dbReference>
<dbReference type="GO" id="GO:0000444">
    <property type="term" value="C:MIS12/MIND type complex"/>
    <property type="evidence" value="ECO:0007669"/>
    <property type="project" value="InterPro"/>
</dbReference>
<dbReference type="Proteomes" id="UP000029867">
    <property type="component" value="Unassembled WGS sequence"/>
</dbReference>